<organism evidence="1 2">
    <name type="scientific">Steinernema glaseri</name>
    <dbReference type="NCBI Taxonomy" id="37863"/>
    <lineage>
        <taxon>Eukaryota</taxon>
        <taxon>Metazoa</taxon>
        <taxon>Ecdysozoa</taxon>
        <taxon>Nematoda</taxon>
        <taxon>Chromadorea</taxon>
        <taxon>Rhabditida</taxon>
        <taxon>Tylenchina</taxon>
        <taxon>Panagrolaimomorpha</taxon>
        <taxon>Strongyloidoidea</taxon>
        <taxon>Steinernematidae</taxon>
        <taxon>Steinernema</taxon>
    </lineage>
</organism>
<reference evidence="2" key="1">
    <citation type="submission" date="2016-11" db="UniProtKB">
        <authorList>
            <consortium name="WormBaseParasite"/>
        </authorList>
    </citation>
    <scope>IDENTIFICATION</scope>
</reference>
<dbReference type="WBParaSite" id="L893_g8416.t1">
    <property type="protein sequence ID" value="L893_g8416.t1"/>
    <property type="gene ID" value="L893_g8416"/>
</dbReference>
<protein>
    <submittedName>
        <fullName evidence="2">Secreted protein</fullName>
    </submittedName>
</protein>
<name>A0A1I8ARB5_9BILA</name>
<keyword evidence="1" id="KW-1185">Reference proteome</keyword>
<evidence type="ECO:0000313" key="1">
    <source>
        <dbReference type="Proteomes" id="UP000095287"/>
    </source>
</evidence>
<proteinExistence type="predicted"/>
<accession>A0A1I8ARB5</accession>
<dbReference type="AlphaFoldDB" id="A0A1I8ARB5"/>
<sequence length="103" mass="11914">MIHKIHNMWCIPVPCFILLPIPRSKRTEWRRFKEISCLAALSNSSKSLIPAYNGSTSSTLSLQKSHFCPVWVLICSALRTVKQDASFNIEDHQVSHPLRYYIR</sequence>
<dbReference type="Proteomes" id="UP000095287">
    <property type="component" value="Unplaced"/>
</dbReference>
<evidence type="ECO:0000313" key="2">
    <source>
        <dbReference type="WBParaSite" id="L893_g8416.t1"/>
    </source>
</evidence>